<keyword evidence="5 7" id="KW-1133">Transmembrane helix</keyword>
<proteinExistence type="inferred from homology"/>
<dbReference type="InterPro" id="IPR022764">
    <property type="entry name" value="Peptidase_S54_rhomboid_dom"/>
</dbReference>
<feature type="domain" description="Peptidase S54 rhomboid" evidence="8">
    <location>
        <begin position="138"/>
        <end position="274"/>
    </location>
</feature>
<evidence type="ECO:0000259" key="8">
    <source>
        <dbReference type="Pfam" id="PF01694"/>
    </source>
</evidence>
<feature type="transmembrane region" description="Helical" evidence="7">
    <location>
        <begin position="203"/>
        <end position="223"/>
    </location>
</feature>
<evidence type="ECO:0000256" key="6">
    <source>
        <dbReference type="ARBA" id="ARBA00023136"/>
    </source>
</evidence>
<evidence type="ECO:0000313" key="9">
    <source>
        <dbReference type="EMBL" id="SDL97026.1"/>
    </source>
</evidence>
<dbReference type="PANTHER" id="PTHR43731">
    <property type="entry name" value="RHOMBOID PROTEASE"/>
    <property type="match status" value="1"/>
</dbReference>
<protein>
    <submittedName>
        <fullName evidence="9">Membrane associated serine protease, rhomboid family</fullName>
    </submittedName>
</protein>
<dbReference type="PANTHER" id="PTHR43731:SF14">
    <property type="entry name" value="PRESENILIN-ASSOCIATED RHOMBOID-LIKE PROTEIN, MITOCHONDRIAL"/>
    <property type="match status" value="1"/>
</dbReference>
<keyword evidence="6 7" id="KW-0472">Membrane</keyword>
<feature type="transmembrane region" description="Helical" evidence="7">
    <location>
        <begin position="257"/>
        <end position="275"/>
    </location>
</feature>
<dbReference type="SUPFAM" id="SSF144091">
    <property type="entry name" value="Rhomboid-like"/>
    <property type="match status" value="1"/>
</dbReference>
<sequence>MTTAPASEDEHEIVPAEILPEAGRCLSITRVRTWSLVLEARQVPHRVLRRGWEWTILVPHAQREQAEYEIRTYEEKNRHWPPRNTEIQTRDHTRETLSLLLLLAIFHNLTLLDPGPLGLRPEQWYEQGAAHAAAIRNGQWWRTVTALTLHIDWRHLTGNLILGGLFAARLCAVTGFGRGWALILASGMAGNLINAWLQTGSHRAVGASTAVFGTIGILCAMETRRRDKAMNLRRFLPLAAGAALLAMFGAGGENTDLGAHLFGFLAGLGLGYLVPDPRASHPTAHSRFGWSAGLGALALVVAAWTLALRHSF</sequence>
<dbReference type="OrthoDB" id="9813074at2"/>
<evidence type="ECO:0000256" key="4">
    <source>
        <dbReference type="ARBA" id="ARBA00022801"/>
    </source>
</evidence>
<gene>
    <name evidence="9" type="ORF">SAMN05660860_01568</name>
</gene>
<keyword evidence="9" id="KW-0645">Protease</keyword>
<reference evidence="9 10" key="1">
    <citation type="submission" date="2016-10" db="EMBL/GenBank/DDBJ databases">
        <authorList>
            <person name="de Groot N.N."/>
        </authorList>
    </citation>
    <scope>NUCLEOTIDE SEQUENCE [LARGE SCALE GENOMIC DNA]</scope>
    <source>
        <strain evidence="9 10">DSM 17813</strain>
    </source>
</reference>
<dbReference type="GO" id="GO:0006508">
    <property type="term" value="P:proteolysis"/>
    <property type="evidence" value="ECO:0007669"/>
    <property type="project" value="UniProtKB-KW"/>
</dbReference>
<organism evidence="9 10">
    <name type="scientific">Geoalkalibacter ferrihydriticus</name>
    <dbReference type="NCBI Taxonomy" id="392333"/>
    <lineage>
        <taxon>Bacteria</taxon>
        <taxon>Pseudomonadati</taxon>
        <taxon>Thermodesulfobacteriota</taxon>
        <taxon>Desulfuromonadia</taxon>
        <taxon>Desulfuromonadales</taxon>
        <taxon>Geoalkalibacteraceae</taxon>
        <taxon>Geoalkalibacter</taxon>
    </lineage>
</organism>
<dbReference type="STRING" id="392333.SAMN05660860_01568"/>
<keyword evidence="4" id="KW-0378">Hydrolase</keyword>
<name>A0A1G9PDZ6_9BACT</name>
<dbReference type="InterPro" id="IPR035952">
    <property type="entry name" value="Rhomboid-like_sf"/>
</dbReference>
<keyword evidence="3 7" id="KW-0812">Transmembrane</keyword>
<evidence type="ECO:0000313" key="10">
    <source>
        <dbReference type="Proteomes" id="UP000182146"/>
    </source>
</evidence>
<dbReference type="GO" id="GO:0016020">
    <property type="term" value="C:membrane"/>
    <property type="evidence" value="ECO:0007669"/>
    <property type="project" value="UniProtKB-SubCell"/>
</dbReference>
<dbReference type="Proteomes" id="UP000182146">
    <property type="component" value="Unassembled WGS sequence"/>
</dbReference>
<accession>A0A1G9PDZ6</accession>
<dbReference type="Pfam" id="PF01694">
    <property type="entry name" value="Rhomboid"/>
    <property type="match status" value="1"/>
</dbReference>
<dbReference type="Gene3D" id="1.20.1540.10">
    <property type="entry name" value="Rhomboid-like"/>
    <property type="match status" value="1"/>
</dbReference>
<evidence type="ECO:0000256" key="2">
    <source>
        <dbReference type="ARBA" id="ARBA00009045"/>
    </source>
</evidence>
<dbReference type="AlphaFoldDB" id="A0A1G9PDZ6"/>
<dbReference type="InterPro" id="IPR050925">
    <property type="entry name" value="Rhomboid_protease_S54"/>
</dbReference>
<dbReference type="RefSeq" id="WP_074669519.1">
    <property type="nucleotide sequence ID" value="NZ_FNGU01000003.1"/>
</dbReference>
<evidence type="ECO:0000256" key="3">
    <source>
        <dbReference type="ARBA" id="ARBA00022692"/>
    </source>
</evidence>
<dbReference type="EMBL" id="FNGU01000003">
    <property type="protein sequence ID" value="SDL97026.1"/>
    <property type="molecule type" value="Genomic_DNA"/>
</dbReference>
<evidence type="ECO:0000256" key="5">
    <source>
        <dbReference type="ARBA" id="ARBA00022989"/>
    </source>
</evidence>
<comment type="similarity">
    <text evidence="2">Belongs to the peptidase S54 family.</text>
</comment>
<feature type="transmembrane region" description="Helical" evidence="7">
    <location>
        <begin position="235"/>
        <end position="251"/>
    </location>
</feature>
<comment type="subcellular location">
    <subcellularLocation>
        <location evidence="1">Membrane</location>
        <topology evidence="1">Multi-pass membrane protein</topology>
    </subcellularLocation>
</comment>
<evidence type="ECO:0000256" key="7">
    <source>
        <dbReference type="SAM" id="Phobius"/>
    </source>
</evidence>
<feature type="transmembrane region" description="Helical" evidence="7">
    <location>
        <begin position="287"/>
        <end position="307"/>
    </location>
</feature>
<dbReference type="GO" id="GO:0004252">
    <property type="term" value="F:serine-type endopeptidase activity"/>
    <property type="evidence" value="ECO:0007669"/>
    <property type="project" value="InterPro"/>
</dbReference>
<evidence type="ECO:0000256" key="1">
    <source>
        <dbReference type="ARBA" id="ARBA00004141"/>
    </source>
</evidence>